<proteinExistence type="predicted"/>
<protein>
    <submittedName>
        <fullName evidence="1">Uncharacterized protein</fullName>
    </submittedName>
</protein>
<name>A0A6J5LNE2_9CAUD</name>
<gene>
    <name evidence="1" type="ORF">UFOVP299_8</name>
</gene>
<organism evidence="1">
    <name type="scientific">uncultured Caudovirales phage</name>
    <dbReference type="NCBI Taxonomy" id="2100421"/>
    <lineage>
        <taxon>Viruses</taxon>
        <taxon>Duplodnaviria</taxon>
        <taxon>Heunggongvirae</taxon>
        <taxon>Uroviricota</taxon>
        <taxon>Caudoviricetes</taxon>
        <taxon>Peduoviridae</taxon>
        <taxon>Maltschvirus</taxon>
        <taxon>Maltschvirus maltsch</taxon>
    </lineage>
</organism>
<dbReference type="EMBL" id="LR796313">
    <property type="protein sequence ID" value="CAB4136064.1"/>
    <property type="molecule type" value="Genomic_DNA"/>
</dbReference>
<reference evidence="1" key="1">
    <citation type="submission" date="2020-04" db="EMBL/GenBank/DDBJ databases">
        <authorList>
            <person name="Chiriac C."/>
            <person name="Salcher M."/>
            <person name="Ghai R."/>
            <person name="Kavagutti S V."/>
        </authorList>
    </citation>
    <scope>NUCLEOTIDE SEQUENCE</scope>
</reference>
<evidence type="ECO:0000313" key="1">
    <source>
        <dbReference type="EMBL" id="CAB4136064.1"/>
    </source>
</evidence>
<sequence>MSTLTIRKKSLKTWLHTDSVLGDFIISKFYFNADNVSFQIVEQGQSRRVIYNITDITLYALPTGGTPETFTTITELSLRLEELNYPAFQYDGQITSIANLIEAGTGVTITGDGTEASPYIISSGGSQSLAEVLLEGNITDGTDISISDGDKIVLDNGANLKKGTTDAGLGGTKGIALRCAVDYELKWEAGRLYVMGGDGFTIREVSHNFTTTPTVTDDDDKGFIVDSRWILDNGDVYVCTDDTTGAAVWELVNTGTTPTLQQVTDAGNETTNDIIVGKETGTSYIQIANNDNTLTFQVEGAFGSLIELNDANNNNYGSLTCGELLMTSGNSSENVQLNSNYISLQTASVKPYIQLGGSDGTLTGSVEIKTDLIDGNYTQQLPDKSGTFAMIDDIPAAGVTSVGLTMPSAFSVTNSPITSSGDIAVTGAGLVSQYVRGDGTLANFPSSSGGGSSLSFYLNGSVSKGTIGGIAFKEMDRTPILGSGTDFTINANGYIQSFITDLGLPNQLEIPAGNWNFETYFSASSGGGTPSFYVELYKWDGTTLSLIASNSATPEVITNGTAIDAYFSALAVPQTSLLATDRLAIRIYVNHSSKTIKLHTEDNHLCQVITTFSSGITALNGLTDQVQYFNVGTGATNFNISSSSNTHTFNLLFNIRRNANNSSNNNINYNGYAVTGSAELSAVWTITRLTIAASGSIIVATATNVAWTNRESATYI</sequence>
<accession>A0A6J5LNE2</accession>